<dbReference type="GO" id="GO:0033897">
    <property type="term" value="F:ribonuclease T2 activity"/>
    <property type="evidence" value="ECO:0007669"/>
    <property type="project" value="UniProtKB-EC"/>
</dbReference>
<dbReference type="PANTHER" id="PTHR11240:SF22">
    <property type="entry name" value="RIBONUCLEASE T2"/>
    <property type="match status" value="1"/>
</dbReference>
<evidence type="ECO:0000256" key="2">
    <source>
        <dbReference type="ARBA" id="ARBA00012571"/>
    </source>
</evidence>
<gene>
    <name evidence="5" type="ORF">FA10DRAFT_257178</name>
</gene>
<dbReference type="Proteomes" id="UP000245768">
    <property type="component" value="Unassembled WGS sequence"/>
</dbReference>
<accession>A0A316YVD2</accession>
<dbReference type="SUPFAM" id="SSF55895">
    <property type="entry name" value="Ribonuclease Rh-like"/>
    <property type="match status" value="1"/>
</dbReference>
<dbReference type="PANTHER" id="PTHR11240">
    <property type="entry name" value="RIBONUCLEASE T2"/>
    <property type="match status" value="1"/>
</dbReference>
<organism evidence="5 6">
    <name type="scientific">Acaromyces ingoldii</name>
    <dbReference type="NCBI Taxonomy" id="215250"/>
    <lineage>
        <taxon>Eukaryota</taxon>
        <taxon>Fungi</taxon>
        <taxon>Dikarya</taxon>
        <taxon>Basidiomycota</taxon>
        <taxon>Ustilaginomycotina</taxon>
        <taxon>Exobasidiomycetes</taxon>
        <taxon>Exobasidiales</taxon>
        <taxon>Cryptobasidiaceae</taxon>
        <taxon>Acaromyces</taxon>
    </lineage>
</organism>
<dbReference type="Gene3D" id="3.90.730.10">
    <property type="entry name" value="Ribonuclease T2-like"/>
    <property type="match status" value="1"/>
</dbReference>
<proteinExistence type="inferred from homology"/>
<dbReference type="GO" id="GO:0003723">
    <property type="term" value="F:RNA binding"/>
    <property type="evidence" value="ECO:0007669"/>
    <property type="project" value="InterPro"/>
</dbReference>
<dbReference type="InterPro" id="IPR036430">
    <property type="entry name" value="RNase_T2-like_sf"/>
</dbReference>
<keyword evidence="3" id="KW-1015">Disulfide bond</keyword>
<evidence type="ECO:0000313" key="6">
    <source>
        <dbReference type="Proteomes" id="UP000245768"/>
    </source>
</evidence>
<dbReference type="InterPro" id="IPR033130">
    <property type="entry name" value="RNase_T2_His_AS_2"/>
</dbReference>
<protein>
    <recommendedName>
        <fullName evidence="2">ribonuclease T2</fullName>
        <ecNumber evidence="2">4.6.1.19</ecNumber>
    </recommendedName>
</protein>
<dbReference type="GO" id="GO:0005576">
    <property type="term" value="C:extracellular region"/>
    <property type="evidence" value="ECO:0007669"/>
    <property type="project" value="TreeGrafter"/>
</dbReference>
<evidence type="ECO:0000313" key="5">
    <source>
        <dbReference type="EMBL" id="PWN92744.1"/>
    </source>
</evidence>
<dbReference type="AlphaFoldDB" id="A0A316YVD2"/>
<dbReference type="GeneID" id="37041757"/>
<evidence type="ECO:0000256" key="4">
    <source>
        <dbReference type="RuleBase" id="RU004328"/>
    </source>
</evidence>
<dbReference type="STRING" id="215250.A0A316YVD2"/>
<reference evidence="5" key="1">
    <citation type="journal article" date="2018" name="Mol. Biol. Evol.">
        <title>Broad Genomic Sampling Reveals a Smut Pathogenic Ancestry of the Fungal Clade Ustilaginomycotina.</title>
        <authorList>
            <person name="Kijpornyongpan T."/>
            <person name="Mondo S.J."/>
            <person name="Barry K."/>
            <person name="Sandor L."/>
            <person name="Lee J."/>
            <person name="Lipzen A."/>
            <person name="Pangilinan J."/>
            <person name="LaButti K."/>
            <person name="Hainaut M."/>
            <person name="Henrissat B."/>
            <person name="Grigoriev I.V."/>
            <person name="Spatafora J.W."/>
            <person name="Aime M.C."/>
        </authorList>
    </citation>
    <scope>NUCLEOTIDE SEQUENCE [LARGE SCALE GENOMIC DNA]</scope>
    <source>
        <strain evidence="5">MCA 4198</strain>
    </source>
</reference>
<evidence type="ECO:0000256" key="1">
    <source>
        <dbReference type="ARBA" id="ARBA00007469"/>
    </source>
</evidence>
<dbReference type="InterPro" id="IPR033697">
    <property type="entry name" value="Ribonuclease_T2_eukaryotic"/>
</dbReference>
<dbReference type="RefSeq" id="XP_025379942.1">
    <property type="nucleotide sequence ID" value="XM_025519841.1"/>
</dbReference>
<dbReference type="EC" id="4.6.1.19" evidence="2"/>
<sequence length="254" mass="27399">MPALLPSIFPASLFPLQNLTMSLVTNFLSDAVNFSQNAAGLSQSCQTNTPGGLLLLTSFWDYSPATGPSDSWTICDGSYESSCDSSRNSNQIAKVLQDNGADDVLDYMNTYWVDINGNQGSFWSHEWDKHGTCVSTIAPSCYSNYHSGQDIVDFFTTATDLFKQYDLYGALSAAGIQPSTSKTYTLAQLQNAAKKAFGQTPAFRCKSGGNVDEAWFFHQTTGRATSASNFVLVAPLDGQTTCPSSGIKYNPKSG</sequence>
<dbReference type="OrthoDB" id="435754at2759"/>
<dbReference type="CDD" id="cd01061">
    <property type="entry name" value="RNase_T2_euk"/>
    <property type="match status" value="1"/>
</dbReference>
<dbReference type="Pfam" id="PF00445">
    <property type="entry name" value="Ribonuclease_T2"/>
    <property type="match status" value="1"/>
</dbReference>
<dbReference type="EMBL" id="KZ819634">
    <property type="protein sequence ID" value="PWN92744.1"/>
    <property type="molecule type" value="Genomic_DNA"/>
</dbReference>
<evidence type="ECO:0000256" key="3">
    <source>
        <dbReference type="ARBA" id="ARBA00023157"/>
    </source>
</evidence>
<dbReference type="PROSITE" id="PS00531">
    <property type="entry name" value="RNASE_T2_2"/>
    <property type="match status" value="1"/>
</dbReference>
<dbReference type="GO" id="GO:0006401">
    <property type="term" value="P:RNA catabolic process"/>
    <property type="evidence" value="ECO:0007669"/>
    <property type="project" value="TreeGrafter"/>
</dbReference>
<comment type="similarity">
    <text evidence="1 4">Belongs to the RNase T2 family.</text>
</comment>
<keyword evidence="6" id="KW-1185">Reference proteome</keyword>
<dbReference type="InterPro" id="IPR001568">
    <property type="entry name" value="RNase_T2-like"/>
</dbReference>
<name>A0A316YVD2_9BASI</name>
<dbReference type="InParanoid" id="A0A316YVD2"/>